<protein>
    <submittedName>
        <fullName evidence="1">Immunity protein Imm1</fullName>
    </submittedName>
</protein>
<reference evidence="1 2" key="1">
    <citation type="submission" date="2016-10" db="EMBL/GenBank/DDBJ databases">
        <authorList>
            <person name="de Groot N.N."/>
        </authorList>
    </citation>
    <scope>NUCLEOTIDE SEQUENCE [LARGE SCALE GENOMIC DNA]</scope>
    <source>
        <strain evidence="1 2">DSM 44637</strain>
    </source>
</reference>
<sequence length="146" mass="15999">MILTAALATGIAVAAEGKNAAAALVDQILDIDHTEQESVLCVGEQEFYTSKKNGPFPNHQFLVSVSTVYALAALTYRDHDDPVMPIANSYNSERPLPELDLICDGETGAVFPRTALIPVSLARMGLLEWLDTWKRPACIEWRPCKV</sequence>
<evidence type="ECO:0000313" key="2">
    <source>
        <dbReference type="Proteomes" id="UP000199137"/>
    </source>
</evidence>
<organism evidence="1 2">
    <name type="scientific">Amycolatopsis rubida</name>
    <dbReference type="NCBI Taxonomy" id="112413"/>
    <lineage>
        <taxon>Bacteria</taxon>
        <taxon>Bacillati</taxon>
        <taxon>Actinomycetota</taxon>
        <taxon>Actinomycetes</taxon>
        <taxon>Pseudonocardiales</taxon>
        <taxon>Pseudonocardiaceae</taxon>
        <taxon>Amycolatopsis</taxon>
    </lineage>
</organism>
<gene>
    <name evidence="1" type="ORF">SAMN05421854_1239</name>
</gene>
<dbReference type="STRING" id="112413.SAMN05421854_1239"/>
<evidence type="ECO:0000313" key="1">
    <source>
        <dbReference type="EMBL" id="SFQ75471.1"/>
    </source>
</evidence>
<dbReference type="InterPro" id="IPR025680">
    <property type="entry name" value="DddI"/>
</dbReference>
<dbReference type="Proteomes" id="UP000199137">
    <property type="component" value="Unassembled WGS sequence"/>
</dbReference>
<dbReference type="Pfam" id="PF14430">
    <property type="entry name" value="Imm1"/>
    <property type="match status" value="1"/>
</dbReference>
<dbReference type="EMBL" id="FOWC01000023">
    <property type="protein sequence ID" value="SFQ75471.1"/>
    <property type="molecule type" value="Genomic_DNA"/>
</dbReference>
<dbReference type="AlphaFoldDB" id="A0A1I6B3E0"/>
<accession>A0A1I6B3E0</accession>
<dbReference type="RefSeq" id="WP_167545662.1">
    <property type="nucleotide sequence ID" value="NZ_FOWC01000023.1"/>
</dbReference>
<name>A0A1I6B3E0_9PSEU</name>
<proteinExistence type="predicted"/>